<evidence type="ECO:0000313" key="8">
    <source>
        <dbReference type="Proteomes" id="UP000255317"/>
    </source>
</evidence>
<dbReference type="Proteomes" id="UP000255317">
    <property type="component" value="Unassembled WGS sequence"/>
</dbReference>
<dbReference type="InterPro" id="IPR002884">
    <property type="entry name" value="P_dom"/>
</dbReference>
<gene>
    <name evidence="7" type="ORF">C8D94_11014</name>
</gene>
<evidence type="ECO:0000256" key="1">
    <source>
        <dbReference type="ARBA" id="ARBA00022670"/>
    </source>
</evidence>
<evidence type="ECO:0000256" key="3">
    <source>
        <dbReference type="ARBA" id="ARBA00022801"/>
    </source>
</evidence>
<keyword evidence="4" id="KW-0732">Signal</keyword>
<evidence type="ECO:0000256" key="2">
    <source>
        <dbReference type="ARBA" id="ARBA00022737"/>
    </source>
</evidence>
<dbReference type="PANTHER" id="PTHR24273:SF32">
    <property type="entry name" value="HYALIN"/>
    <property type="match status" value="1"/>
</dbReference>
<dbReference type="Pfam" id="PF01483">
    <property type="entry name" value="P_proprotein"/>
    <property type="match status" value="1"/>
</dbReference>
<organism evidence="7 8">
    <name type="scientific">Marinirhabdus gelatinilytica</name>
    <dbReference type="NCBI Taxonomy" id="1703343"/>
    <lineage>
        <taxon>Bacteria</taxon>
        <taxon>Pseudomonadati</taxon>
        <taxon>Bacteroidota</taxon>
        <taxon>Flavobacteriia</taxon>
        <taxon>Flavobacteriales</taxon>
        <taxon>Flavobacteriaceae</taxon>
    </lineage>
</organism>
<protein>
    <submittedName>
        <fullName evidence="7">Proprotein convertase P-domain-containing protein</fullName>
    </submittedName>
</protein>
<feature type="signal peptide" evidence="4">
    <location>
        <begin position="1"/>
        <end position="22"/>
    </location>
</feature>
<dbReference type="EMBL" id="QRAO01000010">
    <property type="protein sequence ID" value="RDK82963.1"/>
    <property type="molecule type" value="Genomic_DNA"/>
</dbReference>
<feature type="non-terminal residue" evidence="7">
    <location>
        <position position="492"/>
    </location>
</feature>
<dbReference type="Gene3D" id="2.60.120.260">
    <property type="entry name" value="Galactose-binding domain-like"/>
    <property type="match status" value="1"/>
</dbReference>
<feature type="domain" description="P/Homo B" evidence="6">
    <location>
        <begin position="197"/>
        <end position="382"/>
    </location>
</feature>
<dbReference type="PROSITE" id="PS51829">
    <property type="entry name" value="P_HOMO_B"/>
    <property type="match status" value="1"/>
</dbReference>
<dbReference type="InterPro" id="IPR008979">
    <property type="entry name" value="Galactose-bd-like_sf"/>
</dbReference>
<dbReference type="PANTHER" id="PTHR24273">
    <property type="entry name" value="FI04643P-RELATED"/>
    <property type="match status" value="1"/>
</dbReference>
<dbReference type="SUPFAM" id="SSF49785">
    <property type="entry name" value="Galactose-binding domain-like"/>
    <property type="match status" value="1"/>
</dbReference>
<dbReference type="PROSITE" id="PS50825">
    <property type="entry name" value="HYR"/>
    <property type="match status" value="1"/>
</dbReference>
<comment type="caution">
    <text evidence="7">The sequence shown here is derived from an EMBL/GenBank/DDBJ whole genome shotgun (WGS) entry which is preliminary data.</text>
</comment>
<keyword evidence="8" id="KW-1185">Reference proteome</keyword>
<dbReference type="RefSeq" id="WP_115124777.1">
    <property type="nucleotide sequence ID" value="NZ_QRAO01000010.1"/>
</dbReference>
<keyword evidence="1" id="KW-0645">Protease</keyword>
<evidence type="ECO:0000259" key="5">
    <source>
        <dbReference type="PROSITE" id="PS50825"/>
    </source>
</evidence>
<reference evidence="7 8" key="1">
    <citation type="submission" date="2018-07" db="EMBL/GenBank/DDBJ databases">
        <title>Genomic Encyclopedia of Type Strains, Phase IV (KMG-IV): sequencing the most valuable type-strain genomes for metagenomic binning, comparative biology and taxonomic classification.</title>
        <authorList>
            <person name="Goeker M."/>
        </authorList>
    </citation>
    <scope>NUCLEOTIDE SEQUENCE [LARGE SCALE GENOMIC DNA]</scope>
    <source>
        <strain evidence="7 8">DSM 101478</strain>
    </source>
</reference>
<dbReference type="GO" id="GO:0004252">
    <property type="term" value="F:serine-type endopeptidase activity"/>
    <property type="evidence" value="ECO:0007669"/>
    <property type="project" value="InterPro"/>
</dbReference>
<dbReference type="AlphaFoldDB" id="A0A370Q3M7"/>
<evidence type="ECO:0000313" key="7">
    <source>
        <dbReference type="EMBL" id="RDK82963.1"/>
    </source>
</evidence>
<evidence type="ECO:0000256" key="4">
    <source>
        <dbReference type="SAM" id="SignalP"/>
    </source>
</evidence>
<dbReference type="GO" id="GO:0006508">
    <property type="term" value="P:proteolysis"/>
    <property type="evidence" value="ECO:0007669"/>
    <property type="project" value="UniProtKB-KW"/>
</dbReference>
<dbReference type="OrthoDB" id="1449821at2"/>
<proteinExistence type="predicted"/>
<feature type="chain" id="PRO_5016620950" evidence="4">
    <location>
        <begin position="23"/>
        <end position="492"/>
    </location>
</feature>
<dbReference type="Pfam" id="PF02494">
    <property type="entry name" value="HYR"/>
    <property type="match status" value="1"/>
</dbReference>
<name>A0A370Q3M7_9FLAO</name>
<keyword evidence="3" id="KW-0378">Hydrolase</keyword>
<sequence>MKKITLSLLALFVTCCVWQTSAQYMLDQAGTFAPIDISATGTNVTLGDDAVVADLPIGFTFNFYGNDYTDFDIASNGLMMFDGNGDNGCCSGEPLPIISASEPINFIAFAWEDLDPGNGGQPAVNVIRYATTGAAPNRILVMEFFNVDHFPSGNNVTTQVHLFETSNDIEIHTTAMPSDGGNHTMGIQNVDGSQSLAVPGRNGVDWSATNDYVRFFLPPPPPPPSDDACGVGLPAAFDPPSIISSDATITQTGVVGAAAGEYNLDFVSFDATSNWPNDITLTLTAPDGTTTITLSDGNGPGNAPGTEMDTEFRDDSANDVTAWSSGDMLADYQAEGGLLNTVFAGQPIDGVWTLTLDDVCCNDGGTWDEWCIEFTQNGVPPIIACPSDVMANSDPGECGAIVNFATPGAIDPEGGSVTVTQTMGPATGSLFPIGDTIVEFTATNDDAPNETATCQFTVTVVDNEAPTITCPADITQTNDPGVCGANITVPMP</sequence>
<accession>A0A370Q3M7</accession>
<keyword evidence="2" id="KW-0677">Repeat</keyword>
<evidence type="ECO:0000259" key="6">
    <source>
        <dbReference type="PROSITE" id="PS51829"/>
    </source>
</evidence>
<dbReference type="InterPro" id="IPR003410">
    <property type="entry name" value="HYR_dom"/>
</dbReference>
<feature type="domain" description="HYR" evidence="5">
    <location>
        <begin position="375"/>
        <end position="462"/>
    </location>
</feature>